<feature type="coiled-coil region" evidence="1">
    <location>
        <begin position="5"/>
        <end position="32"/>
    </location>
</feature>
<keyword evidence="1" id="KW-0175">Coiled coil</keyword>
<sequence>MTHKIDTLQEDNKRLKGDLHGVKDKFRNLEIEYNTTLRKIDEKGE</sequence>
<evidence type="ECO:0000256" key="1">
    <source>
        <dbReference type="SAM" id="Coils"/>
    </source>
</evidence>
<dbReference type="EMBL" id="UYWY01012373">
    <property type="protein sequence ID" value="VDM34734.1"/>
    <property type="molecule type" value="Genomic_DNA"/>
</dbReference>
<accession>A0A3P7G041</accession>
<organism evidence="2">
    <name type="scientific">Toxocara canis</name>
    <name type="common">Canine roundworm</name>
    <dbReference type="NCBI Taxonomy" id="6265"/>
    <lineage>
        <taxon>Eukaryota</taxon>
        <taxon>Metazoa</taxon>
        <taxon>Ecdysozoa</taxon>
        <taxon>Nematoda</taxon>
        <taxon>Chromadorea</taxon>
        <taxon>Rhabditida</taxon>
        <taxon>Spirurina</taxon>
        <taxon>Ascaridomorpha</taxon>
        <taxon>Ascaridoidea</taxon>
        <taxon>Toxocaridae</taxon>
        <taxon>Toxocara</taxon>
    </lineage>
</organism>
<name>A0A3P7G041_TOXCA</name>
<evidence type="ECO:0000313" key="2">
    <source>
        <dbReference type="EMBL" id="VDM34734.1"/>
    </source>
</evidence>
<proteinExistence type="predicted"/>
<protein>
    <submittedName>
        <fullName evidence="2">Uncharacterized protein</fullName>
    </submittedName>
</protein>
<gene>
    <name evidence="2" type="ORF">TCNE_LOCUS5259</name>
</gene>
<dbReference type="AlphaFoldDB" id="A0A3P7G041"/>
<reference evidence="2" key="1">
    <citation type="submission" date="2018-11" db="EMBL/GenBank/DDBJ databases">
        <authorList>
            <consortium name="Pathogen Informatics"/>
        </authorList>
    </citation>
    <scope>NUCLEOTIDE SEQUENCE [LARGE SCALE GENOMIC DNA]</scope>
</reference>